<dbReference type="RefSeq" id="XP_046050378.1">
    <property type="nucleotide sequence ID" value="XM_046196692.1"/>
</dbReference>
<proteinExistence type="predicted"/>
<gene>
    <name evidence="1" type="ORF">BKA55DRAFT_614185</name>
</gene>
<keyword evidence="2" id="KW-1185">Reference proteome</keyword>
<organism evidence="1 2">
    <name type="scientific">Fusarium redolens</name>
    <dbReference type="NCBI Taxonomy" id="48865"/>
    <lineage>
        <taxon>Eukaryota</taxon>
        <taxon>Fungi</taxon>
        <taxon>Dikarya</taxon>
        <taxon>Ascomycota</taxon>
        <taxon>Pezizomycotina</taxon>
        <taxon>Sordariomycetes</taxon>
        <taxon>Hypocreomycetidae</taxon>
        <taxon>Hypocreales</taxon>
        <taxon>Nectriaceae</taxon>
        <taxon>Fusarium</taxon>
        <taxon>Fusarium redolens species complex</taxon>
    </lineage>
</organism>
<sequence>MSQFTGFSWTTPRDFIKSCREESPRSKYINDLVERIKSEVGSGTTVLLQETLKTYIHPDNLDLALTTVNLFSNWKRLHEFLELADQSIKQNFTGIECFPCSTRKAQKVRFPSLLTCSAVEYFFARVQRAFWLHEFALRRRFLEVGWSTNQIQIPGDRNPAHILQGFLQRPDDVDIGRFLGAVQSQRFVGTMLDHGIEDDGRRLFLLEFRDQLSAFPVATRSTPCNCCSRLPLSTPNRGFSGEDTIFNPHFGMMAGLRNILSLAQSSTSHLASTIPALRGSKNVNGNYRSKKLKLPHL</sequence>
<dbReference type="OrthoDB" id="4923501at2759"/>
<dbReference type="Proteomes" id="UP000720189">
    <property type="component" value="Unassembled WGS sequence"/>
</dbReference>
<comment type="caution">
    <text evidence="1">The sequence shown here is derived from an EMBL/GenBank/DDBJ whole genome shotgun (WGS) entry which is preliminary data.</text>
</comment>
<evidence type="ECO:0000313" key="1">
    <source>
        <dbReference type="EMBL" id="KAH7254131.1"/>
    </source>
</evidence>
<dbReference type="AlphaFoldDB" id="A0A9P9HAT3"/>
<evidence type="ECO:0000313" key="2">
    <source>
        <dbReference type="Proteomes" id="UP000720189"/>
    </source>
</evidence>
<reference evidence="1" key="1">
    <citation type="journal article" date="2021" name="Nat. Commun.">
        <title>Genetic determinants of endophytism in the Arabidopsis root mycobiome.</title>
        <authorList>
            <person name="Mesny F."/>
            <person name="Miyauchi S."/>
            <person name="Thiergart T."/>
            <person name="Pickel B."/>
            <person name="Atanasova L."/>
            <person name="Karlsson M."/>
            <person name="Huettel B."/>
            <person name="Barry K.W."/>
            <person name="Haridas S."/>
            <person name="Chen C."/>
            <person name="Bauer D."/>
            <person name="Andreopoulos W."/>
            <person name="Pangilinan J."/>
            <person name="LaButti K."/>
            <person name="Riley R."/>
            <person name="Lipzen A."/>
            <person name="Clum A."/>
            <person name="Drula E."/>
            <person name="Henrissat B."/>
            <person name="Kohler A."/>
            <person name="Grigoriev I.V."/>
            <person name="Martin F.M."/>
            <person name="Hacquard S."/>
        </authorList>
    </citation>
    <scope>NUCLEOTIDE SEQUENCE</scope>
    <source>
        <strain evidence="1">MPI-CAGE-AT-0023</strain>
    </source>
</reference>
<protein>
    <submittedName>
        <fullName evidence="1">Uncharacterized protein</fullName>
    </submittedName>
</protein>
<dbReference type="GeneID" id="70226646"/>
<name>A0A9P9HAT3_FUSRE</name>
<dbReference type="EMBL" id="JAGMUX010000007">
    <property type="protein sequence ID" value="KAH7254131.1"/>
    <property type="molecule type" value="Genomic_DNA"/>
</dbReference>
<accession>A0A9P9HAT3</accession>